<evidence type="ECO:0000313" key="1">
    <source>
        <dbReference type="EMBL" id="GID59253.1"/>
    </source>
</evidence>
<dbReference type="EMBL" id="BOMG01000096">
    <property type="protein sequence ID" value="GID59253.1"/>
    <property type="molecule type" value="Genomic_DNA"/>
</dbReference>
<organism evidence="1 2">
    <name type="scientific">Actinoplanes couchii</name>
    <dbReference type="NCBI Taxonomy" id="403638"/>
    <lineage>
        <taxon>Bacteria</taxon>
        <taxon>Bacillati</taxon>
        <taxon>Actinomycetota</taxon>
        <taxon>Actinomycetes</taxon>
        <taxon>Micromonosporales</taxon>
        <taxon>Micromonosporaceae</taxon>
        <taxon>Actinoplanes</taxon>
    </lineage>
</organism>
<evidence type="ECO:0008006" key="3">
    <source>
        <dbReference type="Google" id="ProtNLM"/>
    </source>
</evidence>
<sequence>MPDDQIRLMGTYEIGIRLGISRQRVYQLSRRPHFPSPVAYLRQGKLWLFEDVETWITVHRHNRAPLGKSVDKPGGEDDR</sequence>
<comment type="caution">
    <text evidence="1">The sequence shown here is derived from an EMBL/GenBank/DDBJ whole genome shotgun (WGS) entry which is preliminary data.</text>
</comment>
<reference evidence="1 2" key="1">
    <citation type="submission" date="2021-01" db="EMBL/GenBank/DDBJ databases">
        <title>Whole genome shotgun sequence of Actinoplanes couchii NBRC 106145.</title>
        <authorList>
            <person name="Komaki H."/>
            <person name="Tamura T."/>
        </authorList>
    </citation>
    <scope>NUCLEOTIDE SEQUENCE [LARGE SCALE GENOMIC DNA]</scope>
    <source>
        <strain evidence="1 2">NBRC 106145</strain>
    </source>
</reference>
<dbReference type="Proteomes" id="UP000612282">
    <property type="component" value="Unassembled WGS sequence"/>
</dbReference>
<evidence type="ECO:0000313" key="2">
    <source>
        <dbReference type="Proteomes" id="UP000612282"/>
    </source>
</evidence>
<protein>
    <recommendedName>
        <fullName evidence="3">Helix-turn-helix domain-containing protein</fullName>
    </recommendedName>
</protein>
<gene>
    <name evidence="1" type="ORF">Aco03nite_076570</name>
</gene>
<keyword evidence="2" id="KW-1185">Reference proteome</keyword>
<name>A0ABQ3XL93_9ACTN</name>
<accession>A0ABQ3XL93</accession>
<proteinExistence type="predicted"/>